<evidence type="ECO:0000313" key="3">
    <source>
        <dbReference type="EMBL" id="QDT34945.1"/>
    </source>
</evidence>
<dbReference type="Proteomes" id="UP000315724">
    <property type="component" value="Chromosome"/>
</dbReference>
<dbReference type="SUPFAM" id="SSF69572">
    <property type="entry name" value="Activating enzymes of the ubiquitin-like proteins"/>
    <property type="match status" value="1"/>
</dbReference>
<keyword evidence="4" id="KW-1185">Reference proteome</keyword>
<feature type="domain" description="THIF-type NAD/FAD binding fold" evidence="2">
    <location>
        <begin position="5"/>
        <end position="240"/>
    </location>
</feature>
<dbReference type="GO" id="GO:0004792">
    <property type="term" value="F:thiosulfate-cyanide sulfurtransferase activity"/>
    <property type="evidence" value="ECO:0007669"/>
    <property type="project" value="TreeGrafter"/>
</dbReference>
<dbReference type="PANTHER" id="PTHR10953">
    <property type="entry name" value="UBIQUITIN-ACTIVATING ENZYME E1"/>
    <property type="match status" value="1"/>
</dbReference>
<name>A0A517QTH3_9PLAN</name>
<dbReference type="PANTHER" id="PTHR10953:SF102">
    <property type="entry name" value="ADENYLYLTRANSFERASE AND SULFURTRANSFERASE MOCS3"/>
    <property type="match status" value="1"/>
</dbReference>
<dbReference type="Pfam" id="PF00899">
    <property type="entry name" value="ThiF"/>
    <property type="match status" value="1"/>
</dbReference>
<evidence type="ECO:0000313" key="4">
    <source>
        <dbReference type="Proteomes" id="UP000315724"/>
    </source>
</evidence>
<dbReference type="CDD" id="cd00757">
    <property type="entry name" value="ThiF_MoeB_HesA_family"/>
    <property type="match status" value="1"/>
</dbReference>
<keyword evidence="3" id="KW-0548">Nucleotidyltransferase</keyword>
<dbReference type="EC" id="2.7.7.73" evidence="3"/>
<dbReference type="Gene3D" id="3.40.50.720">
    <property type="entry name" value="NAD(P)-binding Rossmann-like Domain"/>
    <property type="match status" value="1"/>
</dbReference>
<dbReference type="InterPro" id="IPR035985">
    <property type="entry name" value="Ubiquitin-activating_enz"/>
</dbReference>
<reference evidence="3 4" key="1">
    <citation type="submission" date="2019-02" db="EMBL/GenBank/DDBJ databases">
        <title>Deep-cultivation of Planctomycetes and their phenomic and genomic characterization uncovers novel biology.</title>
        <authorList>
            <person name="Wiegand S."/>
            <person name="Jogler M."/>
            <person name="Boedeker C."/>
            <person name="Pinto D."/>
            <person name="Vollmers J."/>
            <person name="Rivas-Marin E."/>
            <person name="Kohn T."/>
            <person name="Peeters S.H."/>
            <person name="Heuer A."/>
            <person name="Rast P."/>
            <person name="Oberbeckmann S."/>
            <person name="Bunk B."/>
            <person name="Jeske O."/>
            <person name="Meyerdierks A."/>
            <person name="Storesund J.E."/>
            <person name="Kallscheuer N."/>
            <person name="Luecker S."/>
            <person name="Lage O.M."/>
            <person name="Pohl T."/>
            <person name="Merkel B.J."/>
            <person name="Hornburger P."/>
            <person name="Mueller R.-W."/>
            <person name="Bruemmer F."/>
            <person name="Labrenz M."/>
            <person name="Spormann A.M."/>
            <person name="Op den Camp H."/>
            <person name="Overmann J."/>
            <person name="Amann R."/>
            <person name="Jetten M.S.M."/>
            <person name="Mascher T."/>
            <person name="Medema M.H."/>
            <person name="Devos D.P."/>
            <person name="Kaster A.-K."/>
            <person name="Ovreas L."/>
            <person name="Rohde M."/>
            <person name="Galperin M.Y."/>
            <person name="Jogler C."/>
        </authorList>
    </citation>
    <scope>NUCLEOTIDE SEQUENCE [LARGE SCALE GENOMIC DNA]</scope>
    <source>
        <strain evidence="3 4">Mal48</strain>
    </source>
</reference>
<organism evidence="3 4">
    <name type="scientific">Thalassoglobus polymorphus</name>
    <dbReference type="NCBI Taxonomy" id="2527994"/>
    <lineage>
        <taxon>Bacteria</taxon>
        <taxon>Pseudomonadati</taxon>
        <taxon>Planctomycetota</taxon>
        <taxon>Planctomycetia</taxon>
        <taxon>Planctomycetales</taxon>
        <taxon>Planctomycetaceae</taxon>
        <taxon>Thalassoglobus</taxon>
    </lineage>
</organism>
<dbReference type="FunFam" id="3.40.50.720:FF:000080">
    <property type="entry name" value="Thiazole biosynthesis adenylyltransferase ThiF"/>
    <property type="match status" value="1"/>
</dbReference>
<dbReference type="GO" id="GO:0008641">
    <property type="term" value="F:ubiquitin-like modifier activating enzyme activity"/>
    <property type="evidence" value="ECO:0007669"/>
    <property type="project" value="InterPro"/>
</dbReference>
<gene>
    <name evidence="3" type="primary">thiF_3</name>
    <name evidence="3" type="ORF">Mal48_42180</name>
</gene>
<dbReference type="OrthoDB" id="9804286at2"/>
<dbReference type="InterPro" id="IPR045886">
    <property type="entry name" value="ThiF/MoeB/HesA"/>
</dbReference>
<proteinExistence type="inferred from homology"/>
<dbReference type="AlphaFoldDB" id="A0A517QTH3"/>
<dbReference type="EMBL" id="CP036267">
    <property type="protein sequence ID" value="QDT34945.1"/>
    <property type="molecule type" value="Genomic_DNA"/>
</dbReference>
<dbReference type="GO" id="GO:0005829">
    <property type="term" value="C:cytosol"/>
    <property type="evidence" value="ECO:0007669"/>
    <property type="project" value="TreeGrafter"/>
</dbReference>
<dbReference type="RefSeq" id="WP_145203704.1">
    <property type="nucleotide sequence ID" value="NZ_CP036267.1"/>
</dbReference>
<dbReference type="GO" id="GO:0016779">
    <property type="term" value="F:nucleotidyltransferase activity"/>
    <property type="evidence" value="ECO:0007669"/>
    <property type="project" value="UniProtKB-KW"/>
</dbReference>
<dbReference type="InterPro" id="IPR000594">
    <property type="entry name" value="ThiF_NAD_FAD-bd"/>
</dbReference>
<comment type="similarity">
    <text evidence="1">Belongs to the HesA/MoeB/ThiF family.</text>
</comment>
<accession>A0A517QTH3</accession>
<sequence length="343" mass="37463">MIERYRKQILFDGVGEAGQRALLNSRVALIGCGALGSVIAQTIVRAGFGFVRIVDRDFVDLSNLQRQVLFDEDDVRQRLPKVVAATRKLEAINSEIVIEPHVADVTFENILGFVSDVDLILDGTDNFEIRFLINDASVETGTPWVHAGCVGSHGQVMTIIPGETPCLRCLMPEIPDPGSAETCDTAGVLASAIQVVSSLQVVDAIKYLTGQKDLISRSLTIVDVWDGTMRKLDVSKLNEAKSCPCCSGKDRVWLSGESGSQSTVLCGRNSVQLSPPAKMSLTFPELEKRLSQSGEVKNNSFLLIFKPNESDHEFTIFQNGRAIISGTEDLAEARQLYARYLGN</sequence>
<protein>
    <submittedName>
        <fullName evidence="3">Sulfur carrier protein ThiS adenylyltransferase</fullName>
        <ecNumber evidence="3">2.7.7.73</ecNumber>
    </submittedName>
</protein>
<evidence type="ECO:0000259" key="2">
    <source>
        <dbReference type="Pfam" id="PF00899"/>
    </source>
</evidence>
<evidence type="ECO:0000256" key="1">
    <source>
        <dbReference type="ARBA" id="ARBA00009919"/>
    </source>
</evidence>
<dbReference type="GO" id="GO:0008146">
    <property type="term" value="F:sulfotransferase activity"/>
    <property type="evidence" value="ECO:0007669"/>
    <property type="project" value="TreeGrafter"/>
</dbReference>
<keyword evidence="3" id="KW-0808">Transferase</keyword>
<dbReference type="KEGG" id="tpol:Mal48_42180"/>